<dbReference type="EMBL" id="PGOL01000105">
    <property type="protein sequence ID" value="PKI77136.1"/>
    <property type="molecule type" value="Genomic_DNA"/>
</dbReference>
<dbReference type="InterPro" id="IPR025322">
    <property type="entry name" value="PADRE_dom"/>
</dbReference>
<dbReference type="AlphaFoldDB" id="A0A218WUB2"/>
<dbReference type="Pfam" id="PF14009">
    <property type="entry name" value="PADRE"/>
    <property type="match status" value="1"/>
</dbReference>
<dbReference type="Proteomes" id="UP000197138">
    <property type="component" value="Unassembled WGS sequence"/>
</dbReference>
<feature type="region of interest" description="Disordered" evidence="1">
    <location>
        <begin position="103"/>
        <end position="140"/>
    </location>
</feature>
<feature type="compositionally biased region" description="Basic and acidic residues" evidence="1">
    <location>
        <begin position="120"/>
        <end position="135"/>
    </location>
</feature>
<dbReference type="Proteomes" id="UP000233551">
    <property type="component" value="Unassembled WGS sequence"/>
</dbReference>
<reference evidence="4" key="1">
    <citation type="journal article" date="2017" name="Plant J.">
        <title>The pomegranate (Punica granatum L.) genome and the genomics of punicalagin biosynthesis.</title>
        <authorList>
            <person name="Qin G."/>
            <person name="Xu C."/>
            <person name="Ming R."/>
            <person name="Tang H."/>
            <person name="Guyot R."/>
            <person name="Kramer E.M."/>
            <person name="Hu Y."/>
            <person name="Yi X."/>
            <person name="Qi Y."/>
            <person name="Xu X."/>
            <person name="Gao Z."/>
            <person name="Pan H."/>
            <person name="Jian J."/>
            <person name="Tian Y."/>
            <person name="Yue Z."/>
            <person name="Xu Y."/>
        </authorList>
    </citation>
    <scope>NUCLEOTIDE SEQUENCE [LARGE SCALE GENOMIC DNA]</scope>
    <source>
        <strain evidence="4">cv. Dabenzi</strain>
    </source>
</reference>
<evidence type="ECO:0000313" key="3">
    <source>
        <dbReference type="EMBL" id="PKI77136.1"/>
    </source>
</evidence>
<protein>
    <submittedName>
        <fullName evidence="2">Uncharacterized protein</fullName>
    </submittedName>
</protein>
<evidence type="ECO:0000313" key="2">
    <source>
        <dbReference type="EMBL" id="OWM76109.1"/>
    </source>
</evidence>
<evidence type="ECO:0000256" key="1">
    <source>
        <dbReference type="SAM" id="MobiDB-lite"/>
    </source>
</evidence>
<evidence type="ECO:0000313" key="5">
    <source>
        <dbReference type="Proteomes" id="UP000233551"/>
    </source>
</evidence>
<reference evidence="3 5" key="3">
    <citation type="submission" date="2017-11" db="EMBL/GenBank/DDBJ databases">
        <title>De-novo sequencing of pomegranate (Punica granatum L.) genome.</title>
        <authorList>
            <person name="Akparov Z."/>
            <person name="Amiraslanov A."/>
            <person name="Hajiyeva S."/>
            <person name="Abbasov M."/>
            <person name="Kaur K."/>
            <person name="Hamwieh A."/>
            <person name="Solovyev V."/>
            <person name="Salamov A."/>
            <person name="Braich B."/>
            <person name="Kosarev P."/>
            <person name="Mahmoud A."/>
            <person name="Hajiyev E."/>
            <person name="Babayeva S."/>
            <person name="Izzatullayeva V."/>
            <person name="Mammadov A."/>
            <person name="Mammadov A."/>
            <person name="Sharifova S."/>
            <person name="Ojaghi J."/>
            <person name="Eynullazada K."/>
            <person name="Bayramov B."/>
            <person name="Abdulazimova A."/>
            <person name="Shahmuradov I."/>
        </authorList>
    </citation>
    <scope>NUCLEOTIDE SEQUENCE [LARGE SCALE GENOMIC DNA]</scope>
    <source>
        <strain evidence="3">AG2017</strain>
        <strain evidence="5">cv. AG2017</strain>
        <tissue evidence="3">Leaf</tissue>
    </source>
</reference>
<comment type="caution">
    <text evidence="2">The sequence shown here is derived from an EMBL/GenBank/DDBJ whole genome shotgun (WGS) entry which is preliminary data.</text>
</comment>
<sequence>MKLKNVVRFLGQSRHRSAGSRYSTKDAYVRVIHAGGREEQYRSPIPASQLMNKYPGMWVALPQVFSRPHESILCPDERLVLGQKYYMIPSTTANKLKRKFRARPGPLERKSTGVGSFSKEMPEEKPFESSNHETGIRFLTRKNGLGKKKPFVPPISKERSCRSIGWEPSLSSVQELSP</sequence>
<keyword evidence="5" id="KW-1185">Reference proteome</keyword>
<proteinExistence type="predicted"/>
<evidence type="ECO:0000313" key="4">
    <source>
        <dbReference type="Proteomes" id="UP000197138"/>
    </source>
</evidence>
<gene>
    <name evidence="2" type="ORF">CDL15_Pgr009755</name>
    <name evidence="3" type="ORF">CRG98_002639</name>
</gene>
<dbReference type="EMBL" id="MTKT01003224">
    <property type="protein sequence ID" value="OWM76109.1"/>
    <property type="molecule type" value="Genomic_DNA"/>
</dbReference>
<name>A0A218WUB2_PUNGR</name>
<reference evidence="2" key="2">
    <citation type="submission" date="2017-06" db="EMBL/GenBank/DDBJ databases">
        <title>The pomegranate genome and the genomics of punicalagin biosynthesis.</title>
        <authorList>
            <person name="Xu C."/>
        </authorList>
    </citation>
    <scope>NUCLEOTIDE SEQUENCE [LARGE SCALE GENOMIC DNA]</scope>
    <source>
        <tissue evidence="2">Fresh leaf</tissue>
    </source>
</reference>
<organism evidence="2 4">
    <name type="scientific">Punica granatum</name>
    <name type="common">Pomegranate</name>
    <dbReference type="NCBI Taxonomy" id="22663"/>
    <lineage>
        <taxon>Eukaryota</taxon>
        <taxon>Viridiplantae</taxon>
        <taxon>Streptophyta</taxon>
        <taxon>Embryophyta</taxon>
        <taxon>Tracheophyta</taxon>
        <taxon>Spermatophyta</taxon>
        <taxon>Magnoliopsida</taxon>
        <taxon>eudicotyledons</taxon>
        <taxon>Gunneridae</taxon>
        <taxon>Pentapetalae</taxon>
        <taxon>rosids</taxon>
        <taxon>malvids</taxon>
        <taxon>Myrtales</taxon>
        <taxon>Lythraceae</taxon>
        <taxon>Punica</taxon>
    </lineage>
</organism>
<dbReference type="PANTHER" id="PTHR33052">
    <property type="entry name" value="DUF4228 DOMAIN PROTEIN-RELATED"/>
    <property type="match status" value="1"/>
</dbReference>
<accession>A0A218WUB2</accession>